<organism evidence="2 3">
    <name type="scientific">Trypanosoma cruzi marinkellei</name>
    <dbReference type="NCBI Taxonomy" id="85056"/>
    <lineage>
        <taxon>Eukaryota</taxon>
        <taxon>Discoba</taxon>
        <taxon>Euglenozoa</taxon>
        <taxon>Kinetoplastea</taxon>
        <taxon>Metakinetoplastina</taxon>
        <taxon>Trypanosomatida</taxon>
        <taxon>Trypanosomatidae</taxon>
        <taxon>Trypanosoma</taxon>
        <taxon>Schizotrypanum</taxon>
    </lineage>
</organism>
<evidence type="ECO:0000313" key="2">
    <source>
        <dbReference type="EMBL" id="EKF27818.1"/>
    </source>
</evidence>
<dbReference type="Proteomes" id="UP000007350">
    <property type="component" value="Unassembled WGS sequence"/>
</dbReference>
<accession>K2LYR0</accession>
<keyword evidence="3" id="KW-1185">Reference proteome</keyword>
<name>K2LYR0_TRYCR</name>
<protein>
    <submittedName>
        <fullName evidence="2">Retrotransposon hot spot (RHS) protein, putative</fullName>
    </submittedName>
</protein>
<reference evidence="2 3" key="1">
    <citation type="journal article" date="2012" name="BMC Genomics">
        <title>Comparative genomic analysis of human infective Trypanosoma cruzi lineages with the bat-restricted subspecies T. cruzi marinkellei.</title>
        <authorList>
            <person name="Franzen O."/>
            <person name="Talavera-Lopez C."/>
            <person name="Ochaya S."/>
            <person name="Butler C.E."/>
            <person name="Messenger L.A."/>
            <person name="Lewis M.D."/>
            <person name="Llewellyn M.S."/>
            <person name="Marinkelle C.J."/>
            <person name="Tyler K.M."/>
            <person name="Miles M.A."/>
            <person name="Andersson B."/>
        </authorList>
    </citation>
    <scope>NUCLEOTIDE SEQUENCE [LARGE SCALE GENOMIC DNA]</scope>
    <source>
        <strain evidence="2 3">B7</strain>
    </source>
</reference>
<dbReference type="EMBL" id="AHKC01017357">
    <property type="protein sequence ID" value="EKF27818.1"/>
    <property type="molecule type" value="Genomic_DNA"/>
</dbReference>
<gene>
    <name evidence="2" type="ORF">MOQ_008449</name>
</gene>
<evidence type="ECO:0000313" key="3">
    <source>
        <dbReference type="Proteomes" id="UP000007350"/>
    </source>
</evidence>
<sequence length="249" mass="28078">MSSCVRDILLEGETDTANMKMNGFLWSEFGKGWAVKRNGNVSMEAFFIVPEMSIHENKMLGGMAALPSYQELEAIYKLEGEGVFSLSQWKDFDWRDTMNFRTKGKLDAALEAADRDSEQLTKLTISTKIEDVLFKGRIRVVDIKLNEFLTRRSDGKDVVDTNTNALLRNNFEDLKKYTCNKGALNEIQALDGYLMMKRAVRVEMDLEEDINKIDENGANNLLGRPKAAAEVNATVRDITKNSLDAAAEE</sequence>
<proteinExistence type="predicted"/>
<dbReference type="InterPro" id="IPR056000">
    <property type="entry name" value="DUF7578"/>
</dbReference>
<dbReference type="Pfam" id="PF24466">
    <property type="entry name" value="DUF7578"/>
    <property type="match status" value="2"/>
</dbReference>
<comment type="caution">
    <text evidence="2">The sequence shown here is derived from an EMBL/GenBank/DDBJ whole genome shotgun (WGS) entry which is preliminary data.</text>
</comment>
<feature type="non-terminal residue" evidence="2">
    <location>
        <position position="249"/>
    </location>
</feature>
<dbReference type="OrthoDB" id="10650611at2759"/>
<evidence type="ECO:0000259" key="1">
    <source>
        <dbReference type="Pfam" id="PF24466"/>
    </source>
</evidence>
<feature type="domain" description="DUF7578" evidence="1">
    <location>
        <begin position="17"/>
        <end position="79"/>
    </location>
</feature>
<feature type="domain" description="DUF7578" evidence="1">
    <location>
        <begin position="139"/>
        <end position="202"/>
    </location>
</feature>
<dbReference type="AlphaFoldDB" id="K2LYR0"/>